<proteinExistence type="predicted"/>
<evidence type="ECO:0000259" key="2">
    <source>
        <dbReference type="Pfam" id="PF01627"/>
    </source>
</evidence>
<evidence type="ECO:0000313" key="4">
    <source>
        <dbReference type="Proteomes" id="UP000634004"/>
    </source>
</evidence>
<dbReference type="InterPro" id="IPR008207">
    <property type="entry name" value="Sig_transdc_His_kin_Hpt_dom"/>
</dbReference>
<sequence length="121" mass="13524">MSERQIDFDHLNKYVGGDVALTREIFGLFVHQTEMWGRGLDPASDDDVWESVTHSLKGSAKAVGAVNLATLCEAAEALVGDKRRMGARDVAVQNIEFAIEQIRTEIQRWEHAQSLKDLRGE</sequence>
<dbReference type="Pfam" id="PF01627">
    <property type="entry name" value="Hpt"/>
    <property type="match status" value="1"/>
</dbReference>
<dbReference type="Gene3D" id="1.20.120.160">
    <property type="entry name" value="HPT domain"/>
    <property type="match status" value="1"/>
</dbReference>
<organism evidence="3 4">
    <name type="scientific">Algimonas arctica</name>
    <dbReference type="NCBI Taxonomy" id="1479486"/>
    <lineage>
        <taxon>Bacteria</taxon>
        <taxon>Pseudomonadati</taxon>
        <taxon>Pseudomonadota</taxon>
        <taxon>Alphaproteobacteria</taxon>
        <taxon>Maricaulales</taxon>
        <taxon>Robiginitomaculaceae</taxon>
        <taxon>Algimonas</taxon>
    </lineage>
</organism>
<keyword evidence="1" id="KW-0902">Two-component regulatory system</keyword>
<reference evidence="3" key="2">
    <citation type="submission" date="2020-09" db="EMBL/GenBank/DDBJ databases">
        <authorList>
            <person name="Sun Q."/>
            <person name="Kim S."/>
        </authorList>
    </citation>
    <scope>NUCLEOTIDE SEQUENCE</scope>
    <source>
        <strain evidence="3">KCTC 32513</strain>
    </source>
</reference>
<accession>A0A8J3CNE6</accession>
<evidence type="ECO:0000256" key="1">
    <source>
        <dbReference type="ARBA" id="ARBA00023012"/>
    </source>
</evidence>
<comment type="caution">
    <text evidence="3">The sequence shown here is derived from an EMBL/GenBank/DDBJ whole genome shotgun (WGS) entry which is preliminary data.</text>
</comment>
<name>A0A8J3CNE6_9PROT</name>
<dbReference type="EMBL" id="BMZH01000001">
    <property type="protein sequence ID" value="GHA82521.1"/>
    <property type="molecule type" value="Genomic_DNA"/>
</dbReference>
<dbReference type="InterPro" id="IPR036641">
    <property type="entry name" value="HPT_dom_sf"/>
</dbReference>
<reference evidence="3" key="1">
    <citation type="journal article" date="2014" name="Int. J. Syst. Evol. Microbiol.">
        <title>Complete genome sequence of Corynebacterium casei LMG S-19264T (=DSM 44701T), isolated from a smear-ripened cheese.</title>
        <authorList>
            <consortium name="US DOE Joint Genome Institute (JGI-PGF)"/>
            <person name="Walter F."/>
            <person name="Albersmeier A."/>
            <person name="Kalinowski J."/>
            <person name="Ruckert C."/>
        </authorList>
    </citation>
    <scope>NUCLEOTIDE SEQUENCE</scope>
    <source>
        <strain evidence="3">KCTC 32513</strain>
    </source>
</reference>
<gene>
    <name evidence="3" type="ORF">GCM10009069_02110</name>
</gene>
<evidence type="ECO:0000313" key="3">
    <source>
        <dbReference type="EMBL" id="GHA82521.1"/>
    </source>
</evidence>
<dbReference type="RefSeq" id="WP_189494462.1">
    <property type="nucleotide sequence ID" value="NZ_BMZH01000001.1"/>
</dbReference>
<dbReference type="GO" id="GO:0000160">
    <property type="term" value="P:phosphorelay signal transduction system"/>
    <property type="evidence" value="ECO:0007669"/>
    <property type="project" value="UniProtKB-KW"/>
</dbReference>
<dbReference type="Proteomes" id="UP000634004">
    <property type="component" value="Unassembled WGS sequence"/>
</dbReference>
<protein>
    <recommendedName>
        <fullName evidence="2">HPt domain-containing protein</fullName>
    </recommendedName>
</protein>
<dbReference type="GO" id="GO:0004672">
    <property type="term" value="F:protein kinase activity"/>
    <property type="evidence" value="ECO:0007669"/>
    <property type="project" value="UniProtKB-ARBA"/>
</dbReference>
<dbReference type="SUPFAM" id="SSF47226">
    <property type="entry name" value="Histidine-containing phosphotransfer domain, HPT domain"/>
    <property type="match status" value="1"/>
</dbReference>
<dbReference type="AlphaFoldDB" id="A0A8J3CNE6"/>
<feature type="domain" description="HPt" evidence="2">
    <location>
        <begin position="50"/>
        <end position="109"/>
    </location>
</feature>
<keyword evidence="4" id="KW-1185">Reference proteome</keyword>